<gene>
    <name evidence="1" type="ORF">BDK51DRAFT_29704</name>
</gene>
<sequence>MVLEEKLVVLFGNEEGADVVAVPGKVVLAVQGAKRAFDEVRLLDFLLAEAEGGDEAVEVGVVGRYRRVVLEADVGPLVANLGDQDVWLVLKPIFEHVPEVERVSCLDVLGLERLRDVVAEEDEGLRALFGGDRVNSIRGFNDAIEFVGGEVGTDVKSPRHVVAAVKLELWKLLLGVVADAGDSGASGGHCRRAVKCDEVPRWSGANDVL</sequence>
<keyword evidence="2" id="KW-1185">Reference proteome</keyword>
<protein>
    <submittedName>
        <fullName evidence="1">Uncharacterized protein</fullName>
    </submittedName>
</protein>
<evidence type="ECO:0000313" key="2">
    <source>
        <dbReference type="Proteomes" id="UP000269721"/>
    </source>
</evidence>
<organism evidence="1 2">
    <name type="scientific">Blyttiomyces helicus</name>
    <dbReference type="NCBI Taxonomy" id="388810"/>
    <lineage>
        <taxon>Eukaryota</taxon>
        <taxon>Fungi</taxon>
        <taxon>Fungi incertae sedis</taxon>
        <taxon>Chytridiomycota</taxon>
        <taxon>Chytridiomycota incertae sedis</taxon>
        <taxon>Chytridiomycetes</taxon>
        <taxon>Chytridiomycetes incertae sedis</taxon>
        <taxon>Blyttiomyces</taxon>
    </lineage>
</organism>
<dbReference type="EMBL" id="KZ994011">
    <property type="protein sequence ID" value="RKO94098.1"/>
    <property type="molecule type" value="Genomic_DNA"/>
</dbReference>
<reference evidence="2" key="1">
    <citation type="journal article" date="2018" name="Nat. Microbiol.">
        <title>Leveraging single-cell genomics to expand the fungal tree of life.</title>
        <authorList>
            <person name="Ahrendt S.R."/>
            <person name="Quandt C.A."/>
            <person name="Ciobanu D."/>
            <person name="Clum A."/>
            <person name="Salamov A."/>
            <person name="Andreopoulos B."/>
            <person name="Cheng J.F."/>
            <person name="Woyke T."/>
            <person name="Pelin A."/>
            <person name="Henrissat B."/>
            <person name="Reynolds N.K."/>
            <person name="Benny G.L."/>
            <person name="Smith M.E."/>
            <person name="James T.Y."/>
            <person name="Grigoriev I.V."/>
        </authorList>
    </citation>
    <scope>NUCLEOTIDE SEQUENCE [LARGE SCALE GENOMIC DNA]</scope>
</reference>
<name>A0A4P9WQK5_9FUNG</name>
<proteinExistence type="predicted"/>
<dbReference type="AlphaFoldDB" id="A0A4P9WQK5"/>
<accession>A0A4P9WQK5</accession>
<dbReference type="Proteomes" id="UP000269721">
    <property type="component" value="Unassembled WGS sequence"/>
</dbReference>
<evidence type="ECO:0000313" key="1">
    <source>
        <dbReference type="EMBL" id="RKO94098.1"/>
    </source>
</evidence>